<evidence type="ECO:0000313" key="2">
    <source>
        <dbReference type="EMBL" id="GAN37634.1"/>
    </source>
</evidence>
<organism evidence="2 3">
    <name type="scientific">Lacticaseibacillus paracasei NRIC 0644</name>
    <dbReference type="NCBI Taxonomy" id="1435038"/>
    <lineage>
        <taxon>Bacteria</taxon>
        <taxon>Bacillati</taxon>
        <taxon>Bacillota</taxon>
        <taxon>Bacilli</taxon>
        <taxon>Lactobacillales</taxon>
        <taxon>Lactobacillaceae</taxon>
        <taxon>Lacticaseibacillus</taxon>
    </lineage>
</organism>
<dbReference type="AlphaFoldDB" id="A0A0C9PZL9"/>
<name>A0A0C9PZL9_LACPA</name>
<comment type="caution">
    <text evidence="2">The sequence shown here is derived from an EMBL/GenBank/DDBJ whole genome shotgun (WGS) entry which is preliminary data.</text>
</comment>
<reference evidence="3" key="1">
    <citation type="submission" date="2014-05" db="EMBL/GenBank/DDBJ databases">
        <title>Whole genome sequencing of Lactobacillus casei NRIC0644.</title>
        <authorList>
            <person name="Atarashi H."/>
            <person name="Yoshida Y."/>
            <person name="Fujimura S."/>
            <person name="Tanaka N."/>
            <person name="Shiwa Y."/>
            <person name="Yoshikawa H."/>
            <person name="Okada S."/>
            <person name="Nakagawa J."/>
        </authorList>
    </citation>
    <scope>NUCLEOTIDE SEQUENCE [LARGE SCALE GENOMIC DNA]</scope>
    <source>
        <strain evidence="3">NRIC0644</strain>
    </source>
</reference>
<dbReference type="Pfam" id="PF02620">
    <property type="entry name" value="YceD"/>
    <property type="match status" value="1"/>
</dbReference>
<dbReference type="EMBL" id="BAYM01000246">
    <property type="protein sequence ID" value="GAN37634.1"/>
    <property type="molecule type" value="Genomic_DNA"/>
</dbReference>
<feature type="region of interest" description="Disordered" evidence="1">
    <location>
        <begin position="161"/>
        <end position="182"/>
    </location>
</feature>
<proteinExistence type="predicted"/>
<dbReference type="RefSeq" id="WP_003575399.1">
    <property type="nucleotide sequence ID" value="NZ_BAYM01000246.1"/>
</dbReference>
<sequence>MLKWTVQELIKHDQEPLHFSTTLDVKTDLQDRDPEVLDVSPIQVSGDIVYDRGDFLVSVNLKGDLVVPSTRSLTPVTLPQDFTFSEIYLTDAGHADQYEDGEILMPLEDAELDLLPAIEDHLLLSIPMQVLTPEEVASGDMPSGDDWEVLAEEDFDKAVKKEKQADNPFTKLKGMFPDDDQA</sequence>
<gene>
    <name evidence="2" type="ORF">LC0644_2223</name>
</gene>
<dbReference type="InterPro" id="IPR003772">
    <property type="entry name" value="YceD"/>
</dbReference>
<evidence type="ECO:0000313" key="3">
    <source>
        <dbReference type="Proteomes" id="UP000032552"/>
    </source>
</evidence>
<protein>
    <submittedName>
        <fullName evidence="2">Nucleic acid-binding protein</fullName>
    </submittedName>
</protein>
<accession>A0A0C9PZL9</accession>
<dbReference type="Proteomes" id="UP000032552">
    <property type="component" value="Unassembled WGS sequence"/>
</dbReference>
<evidence type="ECO:0000256" key="1">
    <source>
        <dbReference type="SAM" id="MobiDB-lite"/>
    </source>
</evidence>